<dbReference type="AlphaFoldDB" id="A0A2W5UAJ7"/>
<protein>
    <recommendedName>
        <fullName evidence="1">SnoaL-like domain-containing protein</fullName>
    </recommendedName>
</protein>
<dbReference type="EMBL" id="QFQS01000011">
    <property type="protein sequence ID" value="PZQ94960.1"/>
    <property type="molecule type" value="Genomic_DNA"/>
</dbReference>
<organism evidence="2 3">
    <name type="scientific">Cereibacter sphaeroides</name>
    <name type="common">Rhodobacter sphaeroides</name>
    <dbReference type="NCBI Taxonomy" id="1063"/>
    <lineage>
        <taxon>Bacteria</taxon>
        <taxon>Pseudomonadati</taxon>
        <taxon>Pseudomonadota</taxon>
        <taxon>Alphaproteobacteria</taxon>
        <taxon>Rhodobacterales</taxon>
        <taxon>Paracoccaceae</taxon>
        <taxon>Cereibacter</taxon>
    </lineage>
</organism>
<evidence type="ECO:0000313" key="3">
    <source>
        <dbReference type="Proteomes" id="UP000248975"/>
    </source>
</evidence>
<gene>
    <name evidence="2" type="ORF">DI533_20900</name>
</gene>
<reference evidence="2 3" key="1">
    <citation type="submission" date="2017-08" db="EMBL/GenBank/DDBJ databases">
        <title>Infants hospitalized years apart are colonized by the same room-sourced microbial strains.</title>
        <authorList>
            <person name="Brooks B."/>
            <person name="Olm M.R."/>
            <person name="Firek B.A."/>
            <person name="Baker R."/>
            <person name="Thomas B.C."/>
            <person name="Morowitz M.J."/>
            <person name="Banfield J.F."/>
        </authorList>
    </citation>
    <scope>NUCLEOTIDE SEQUENCE [LARGE SCALE GENOMIC DNA]</scope>
    <source>
        <strain evidence="2">S2_003_000_R2_11</strain>
    </source>
</reference>
<dbReference type="Proteomes" id="UP000248975">
    <property type="component" value="Unassembled WGS sequence"/>
</dbReference>
<name>A0A2W5UAJ7_CERSP</name>
<dbReference type="Gene3D" id="3.10.450.50">
    <property type="match status" value="1"/>
</dbReference>
<evidence type="ECO:0000259" key="1">
    <source>
        <dbReference type="Pfam" id="PF13577"/>
    </source>
</evidence>
<comment type="caution">
    <text evidence="2">The sequence shown here is derived from an EMBL/GenBank/DDBJ whole genome shotgun (WGS) entry which is preliminary data.</text>
</comment>
<evidence type="ECO:0000313" key="2">
    <source>
        <dbReference type="EMBL" id="PZQ94960.1"/>
    </source>
</evidence>
<proteinExistence type="predicted"/>
<feature type="domain" description="SnoaL-like" evidence="1">
    <location>
        <begin position="12"/>
        <end position="138"/>
    </location>
</feature>
<dbReference type="Pfam" id="PF13577">
    <property type="entry name" value="SnoaL_4"/>
    <property type="match status" value="1"/>
</dbReference>
<dbReference type="InterPro" id="IPR032710">
    <property type="entry name" value="NTF2-like_dom_sf"/>
</dbReference>
<sequence>MAAASLEQRLAAMEARADITDLVARYALGADRLNDPAIMGPLFAADATWSAEGFAALEGRTAIASGLAAIAVDKILWSIHFMVAPLITLSADGVSGTCQWYLWELCTMQTDEGPQDQWLGGWYDSQVALTDEGWRFKTVILDIRVQGAIAPALAFKKRAVA</sequence>
<dbReference type="InterPro" id="IPR037401">
    <property type="entry name" value="SnoaL-like"/>
</dbReference>
<dbReference type="SUPFAM" id="SSF54427">
    <property type="entry name" value="NTF2-like"/>
    <property type="match status" value="1"/>
</dbReference>
<accession>A0A2W5UAJ7</accession>